<evidence type="ECO:0000256" key="5">
    <source>
        <dbReference type="ARBA" id="ARBA00022801"/>
    </source>
</evidence>
<dbReference type="Pfam" id="PF00271">
    <property type="entry name" value="Helicase_C"/>
    <property type="match status" value="1"/>
</dbReference>
<evidence type="ECO:0000256" key="2">
    <source>
        <dbReference type="ARBA" id="ARBA00012552"/>
    </source>
</evidence>
<keyword evidence="8" id="KW-0694">RNA-binding</keyword>
<protein>
    <recommendedName>
        <fullName evidence="2">RNA helicase</fullName>
        <ecNumber evidence="2">3.6.4.13</ecNumber>
    </recommendedName>
</protein>
<dbReference type="GO" id="GO:0016787">
    <property type="term" value="F:hydrolase activity"/>
    <property type="evidence" value="ECO:0007669"/>
    <property type="project" value="UniProtKB-KW"/>
</dbReference>
<evidence type="ECO:0000256" key="12">
    <source>
        <dbReference type="PROSITE-ProRule" id="PRU00552"/>
    </source>
</evidence>
<dbReference type="Gene3D" id="3.40.50.300">
    <property type="entry name" value="P-loop containing nucleotide triphosphate hydrolases"/>
    <property type="match status" value="2"/>
</dbReference>
<evidence type="ECO:0000259" key="14">
    <source>
        <dbReference type="PROSITE" id="PS51194"/>
    </source>
</evidence>
<dbReference type="GO" id="GO:0009536">
    <property type="term" value="C:plastid"/>
    <property type="evidence" value="ECO:0007669"/>
    <property type="project" value="UniProtKB-SubCell"/>
</dbReference>
<evidence type="ECO:0000256" key="1">
    <source>
        <dbReference type="ARBA" id="ARBA00004474"/>
    </source>
</evidence>
<dbReference type="FunFam" id="3.40.50.300:FF:000849">
    <property type="entry name" value="ATP-dependent RNA helicase DBP5"/>
    <property type="match status" value="1"/>
</dbReference>
<keyword evidence="6" id="KW-0347">Helicase</keyword>
<evidence type="ECO:0000313" key="17">
    <source>
        <dbReference type="Proteomes" id="UP000595140"/>
    </source>
</evidence>
<evidence type="ECO:0000256" key="9">
    <source>
        <dbReference type="ARBA" id="ARBA00022917"/>
    </source>
</evidence>
<dbReference type="EC" id="3.6.4.13" evidence="2"/>
<dbReference type="PROSITE" id="PS51192">
    <property type="entry name" value="HELICASE_ATP_BIND_1"/>
    <property type="match status" value="1"/>
</dbReference>
<dbReference type="Pfam" id="PF00270">
    <property type="entry name" value="DEAD"/>
    <property type="match status" value="1"/>
</dbReference>
<sequence length="391" mass="44433">MEDDKLTFETSDGVEPITTFEQMGVKDDVLRGIYEYGFEKPSAIQQRAVLPILSGRDVIAQAQSGTGKTSMIALTVCQMVDTRSSEVQALILSPTRELAAQTEKVILAIGDHINIQVHACVGGKSVGEDIRKLEHGVHVVSGTPGRVCDMIKRRTLRTRAIKLLILDESDEMLSRGFKEQIYDVYRYLPPELQVVLISATLPNEILEITSKFMTDPIRILVKRDELTLEGIKQFFVAVEKEDWKFDTLTDLYDTLTITQAVIFCNTKRKVDWLTSKMRESNFTVSSMHGDMPQRERDAIMEEFRSGTTRVLITTDVWARGLDVQQVSLVINYDLPNNRELYIHRIGRSGRFGRKGVAINFVKTDDIKILRDMEQYYSTQIDEMPMNVADLI</sequence>
<dbReference type="FunFam" id="3.40.50.300:FF:000031">
    <property type="entry name" value="Eukaryotic initiation factor 4A-III"/>
    <property type="match status" value="1"/>
</dbReference>
<dbReference type="AlphaFoldDB" id="A0A484NPP0"/>
<dbReference type="SUPFAM" id="SSF52540">
    <property type="entry name" value="P-loop containing nucleoside triphosphate hydrolases"/>
    <property type="match status" value="1"/>
</dbReference>
<dbReference type="InterPro" id="IPR027417">
    <property type="entry name" value="P-loop_NTPase"/>
</dbReference>
<feature type="short sequence motif" description="Q motif" evidence="12">
    <location>
        <begin position="18"/>
        <end position="46"/>
    </location>
</feature>
<keyword evidence="3" id="KW-0396">Initiation factor</keyword>
<dbReference type="PROSITE" id="PS51195">
    <property type="entry name" value="Q_MOTIF"/>
    <property type="match status" value="1"/>
</dbReference>
<keyword evidence="7" id="KW-0067">ATP-binding</keyword>
<feature type="domain" description="Helicase ATP-binding" evidence="13">
    <location>
        <begin position="49"/>
        <end position="219"/>
    </location>
</feature>
<evidence type="ECO:0000313" key="16">
    <source>
        <dbReference type="EMBL" id="VFR02268.1"/>
    </source>
</evidence>
<proteinExistence type="predicted"/>
<keyword evidence="5" id="KW-0378">Hydrolase</keyword>
<dbReference type="GO" id="GO:0003743">
    <property type="term" value="F:translation initiation factor activity"/>
    <property type="evidence" value="ECO:0007669"/>
    <property type="project" value="UniProtKB-KW"/>
</dbReference>
<comment type="catalytic activity">
    <reaction evidence="11">
        <text>ATP + H2O = ADP + phosphate + H(+)</text>
        <dbReference type="Rhea" id="RHEA:13065"/>
        <dbReference type="ChEBI" id="CHEBI:15377"/>
        <dbReference type="ChEBI" id="CHEBI:15378"/>
        <dbReference type="ChEBI" id="CHEBI:30616"/>
        <dbReference type="ChEBI" id="CHEBI:43474"/>
        <dbReference type="ChEBI" id="CHEBI:456216"/>
        <dbReference type="EC" id="3.6.4.13"/>
    </reaction>
</comment>
<dbReference type="GO" id="GO:0003723">
    <property type="term" value="F:RNA binding"/>
    <property type="evidence" value="ECO:0007669"/>
    <property type="project" value="UniProtKB-KW"/>
</dbReference>
<dbReference type="GO" id="GO:0005524">
    <property type="term" value="F:ATP binding"/>
    <property type="evidence" value="ECO:0007669"/>
    <property type="project" value="UniProtKB-KW"/>
</dbReference>
<dbReference type="InterPro" id="IPR011545">
    <property type="entry name" value="DEAD/DEAH_box_helicase_dom"/>
</dbReference>
<dbReference type="SMART" id="SM00487">
    <property type="entry name" value="DEXDc"/>
    <property type="match status" value="1"/>
</dbReference>
<name>A0A484NPP0_9ASTE</name>
<dbReference type="InterPro" id="IPR001650">
    <property type="entry name" value="Helicase_C-like"/>
</dbReference>
<evidence type="ECO:0000256" key="4">
    <source>
        <dbReference type="ARBA" id="ARBA00022741"/>
    </source>
</evidence>
<feature type="domain" description="Helicase C-terminal" evidence="14">
    <location>
        <begin position="230"/>
        <end position="391"/>
    </location>
</feature>
<evidence type="ECO:0000259" key="13">
    <source>
        <dbReference type="PROSITE" id="PS51192"/>
    </source>
</evidence>
<keyword evidence="17" id="KW-1185">Reference proteome</keyword>
<accession>A0A484NPP0</accession>
<dbReference type="OrthoDB" id="10265785at2759"/>
<dbReference type="SMART" id="SM00490">
    <property type="entry name" value="HELICc"/>
    <property type="match status" value="1"/>
</dbReference>
<evidence type="ECO:0000256" key="8">
    <source>
        <dbReference type="ARBA" id="ARBA00022884"/>
    </source>
</evidence>
<gene>
    <name evidence="16" type="ORF">CCAM_LOCUS44043</name>
</gene>
<evidence type="ECO:0000256" key="11">
    <source>
        <dbReference type="ARBA" id="ARBA00047984"/>
    </source>
</evidence>
<comment type="subunit">
    <text evidence="10">eIF4F is a multi-subunit complex, the composition of which varies with external and internal environmental conditions. It is composed of at least EIF4A, EIF4E and EIF4G.</text>
</comment>
<dbReference type="EMBL" id="OOIL02006793">
    <property type="protein sequence ID" value="VFR02268.1"/>
    <property type="molecule type" value="Genomic_DNA"/>
</dbReference>
<dbReference type="PANTHER" id="PTHR47958">
    <property type="entry name" value="ATP-DEPENDENT RNA HELICASE DBP3"/>
    <property type="match status" value="1"/>
</dbReference>
<evidence type="ECO:0000256" key="6">
    <source>
        <dbReference type="ARBA" id="ARBA00022806"/>
    </source>
</evidence>
<dbReference type="PROSITE" id="PS51194">
    <property type="entry name" value="HELICASE_CTER"/>
    <property type="match status" value="1"/>
</dbReference>
<dbReference type="Proteomes" id="UP000595140">
    <property type="component" value="Unassembled WGS sequence"/>
</dbReference>
<comment type="subcellular location">
    <subcellularLocation>
        <location evidence="1">Plastid</location>
    </subcellularLocation>
</comment>
<evidence type="ECO:0000259" key="15">
    <source>
        <dbReference type="PROSITE" id="PS51195"/>
    </source>
</evidence>
<keyword evidence="4" id="KW-0547">Nucleotide-binding</keyword>
<dbReference type="GO" id="GO:0003724">
    <property type="term" value="F:RNA helicase activity"/>
    <property type="evidence" value="ECO:0007669"/>
    <property type="project" value="UniProtKB-EC"/>
</dbReference>
<feature type="domain" description="DEAD-box RNA helicase Q" evidence="15">
    <location>
        <begin position="18"/>
        <end position="46"/>
    </location>
</feature>
<reference evidence="16 17" key="1">
    <citation type="submission" date="2018-04" db="EMBL/GenBank/DDBJ databases">
        <authorList>
            <person name="Vogel A."/>
        </authorList>
    </citation>
    <scope>NUCLEOTIDE SEQUENCE [LARGE SCALE GENOMIC DNA]</scope>
</reference>
<organism evidence="16 17">
    <name type="scientific">Cuscuta campestris</name>
    <dbReference type="NCBI Taxonomy" id="132261"/>
    <lineage>
        <taxon>Eukaryota</taxon>
        <taxon>Viridiplantae</taxon>
        <taxon>Streptophyta</taxon>
        <taxon>Embryophyta</taxon>
        <taxon>Tracheophyta</taxon>
        <taxon>Spermatophyta</taxon>
        <taxon>Magnoliopsida</taxon>
        <taxon>eudicotyledons</taxon>
        <taxon>Gunneridae</taxon>
        <taxon>Pentapetalae</taxon>
        <taxon>asterids</taxon>
        <taxon>lamiids</taxon>
        <taxon>Solanales</taxon>
        <taxon>Convolvulaceae</taxon>
        <taxon>Cuscuteae</taxon>
        <taxon>Cuscuta</taxon>
        <taxon>Cuscuta subgen. Grammica</taxon>
        <taxon>Cuscuta sect. Cleistogrammica</taxon>
    </lineage>
</organism>
<keyword evidence="9" id="KW-0648">Protein biosynthesis</keyword>
<evidence type="ECO:0000256" key="10">
    <source>
        <dbReference type="ARBA" id="ARBA00025917"/>
    </source>
</evidence>
<dbReference type="CDD" id="cd18787">
    <property type="entry name" value="SF2_C_DEAD"/>
    <property type="match status" value="1"/>
</dbReference>
<evidence type="ECO:0000256" key="3">
    <source>
        <dbReference type="ARBA" id="ARBA00022540"/>
    </source>
</evidence>
<dbReference type="InterPro" id="IPR014014">
    <property type="entry name" value="RNA_helicase_DEAD_Q_motif"/>
</dbReference>
<evidence type="ECO:0000256" key="7">
    <source>
        <dbReference type="ARBA" id="ARBA00022840"/>
    </source>
</evidence>
<dbReference type="InterPro" id="IPR014001">
    <property type="entry name" value="Helicase_ATP-bd"/>
</dbReference>